<dbReference type="EMBL" id="GBRH01162907">
    <property type="protein sequence ID" value="JAE34989.1"/>
    <property type="molecule type" value="Transcribed_RNA"/>
</dbReference>
<organism evidence="2">
    <name type="scientific">Arundo donax</name>
    <name type="common">Giant reed</name>
    <name type="synonym">Donax arundinaceus</name>
    <dbReference type="NCBI Taxonomy" id="35708"/>
    <lineage>
        <taxon>Eukaryota</taxon>
        <taxon>Viridiplantae</taxon>
        <taxon>Streptophyta</taxon>
        <taxon>Embryophyta</taxon>
        <taxon>Tracheophyta</taxon>
        <taxon>Spermatophyta</taxon>
        <taxon>Magnoliopsida</taxon>
        <taxon>Liliopsida</taxon>
        <taxon>Poales</taxon>
        <taxon>Poaceae</taxon>
        <taxon>PACMAD clade</taxon>
        <taxon>Arundinoideae</taxon>
        <taxon>Arundineae</taxon>
        <taxon>Arundo</taxon>
    </lineage>
</organism>
<proteinExistence type="predicted"/>
<reference evidence="2" key="2">
    <citation type="journal article" date="2015" name="Data Brief">
        <title>Shoot transcriptome of the giant reed, Arundo donax.</title>
        <authorList>
            <person name="Barrero R.A."/>
            <person name="Guerrero F.D."/>
            <person name="Moolhuijzen P."/>
            <person name="Goolsby J.A."/>
            <person name="Tidwell J."/>
            <person name="Bellgard S.E."/>
            <person name="Bellgard M.I."/>
        </authorList>
    </citation>
    <scope>NUCLEOTIDE SEQUENCE</scope>
    <source>
        <tissue evidence="2">Shoot tissue taken approximately 20 cm above the soil surface</tissue>
    </source>
</reference>
<accession>A0A0A9HGQ1</accession>
<dbReference type="AlphaFoldDB" id="A0A0A9HGQ1"/>
<evidence type="ECO:0000313" key="2">
    <source>
        <dbReference type="EMBL" id="JAE34989.1"/>
    </source>
</evidence>
<keyword evidence="1" id="KW-1133">Transmembrane helix</keyword>
<protein>
    <submittedName>
        <fullName evidence="2">Uncharacterized protein</fullName>
    </submittedName>
</protein>
<name>A0A0A9HGQ1_ARUDO</name>
<evidence type="ECO:0000256" key="1">
    <source>
        <dbReference type="SAM" id="Phobius"/>
    </source>
</evidence>
<reference evidence="2" key="1">
    <citation type="submission" date="2014-09" db="EMBL/GenBank/DDBJ databases">
        <authorList>
            <person name="Magalhaes I.L.F."/>
            <person name="Oliveira U."/>
            <person name="Santos F.R."/>
            <person name="Vidigal T.H.D.A."/>
            <person name="Brescovit A.D."/>
            <person name="Santos A.J."/>
        </authorList>
    </citation>
    <scope>NUCLEOTIDE SEQUENCE</scope>
    <source>
        <tissue evidence="2">Shoot tissue taken approximately 20 cm above the soil surface</tissue>
    </source>
</reference>
<keyword evidence="1" id="KW-0812">Transmembrane</keyword>
<sequence length="62" mass="7085">MSGSITLKAQTILSYTIVTDYQKSSTKDLCVFVCPYIMYILLLHLNIIDHLFNAARMTKTLE</sequence>
<keyword evidence="1" id="KW-0472">Membrane</keyword>
<feature type="transmembrane region" description="Helical" evidence="1">
    <location>
        <begin position="29"/>
        <end position="48"/>
    </location>
</feature>